<dbReference type="InterPro" id="IPR036179">
    <property type="entry name" value="Ig-like_dom_sf"/>
</dbReference>
<sequence>MDMPCKAVRANAQYDLISWTYVASQTKVGWSIAQNMTIAPNAQGKFELTSDPTKYDLKILKIDDNTAGTYECAGSLGGVVVDAFHAFAMYIKDLKIAADKTLSDYLGTDNQIAYCYVDYGGPYPPTVSVETSGTVIGSYHYENIPDDMAMQSFTAGACSLIKKSDTFTCKADFGAPSIELIQDITYDVVEPDFNAITVGGTPPDAGNVPSWLTDRCKALVKPPDYDLVPKNTALMTGESTTLKCKRVNENDHDEGYWSFITATDGSGAIIATNFVIQPGLDQTFEFESGNFNLKLKTMSKPLTGLYQCAGLKNDQVLADHASLVMILGNPSCTQKSHTNLPSNQKIGYCFGDYYGVYNPTVNFTRGSNALISATFKREAAGLSPDLSVVGGCSLILDNQNFKCEMKYGPPPAKQLEDINLDRSAPSKVTSCESGSSTPTVPSWLEEECIKLLRLDVTTPASGQNIVVYIPLLVVSVFLRVLF</sequence>
<evidence type="ECO:0000313" key="2">
    <source>
        <dbReference type="EMBL" id="CAD5124817.1"/>
    </source>
</evidence>
<dbReference type="PROSITE" id="PS50835">
    <property type="entry name" value="IG_LIKE"/>
    <property type="match status" value="1"/>
</dbReference>
<protein>
    <submittedName>
        <fullName evidence="2">DgyrCDS13079</fullName>
    </submittedName>
</protein>
<feature type="domain" description="Ig-like" evidence="1">
    <location>
        <begin position="223"/>
        <end position="324"/>
    </location>
</feature>
<proteinExistence type="predicted"/>
<dbReference type="AlphaFoldDB" id="A0A7I8W9N2"/>
<dbReference type="Proteomes" id="UP000549394">
    <property type="component" value="Unassembled WGS sequence"/>
</dbReference>
<keyword evidence="3" id="KW-1185">Reference proteome</keyword>
<dbReference type="InterPro" id="IPR007110">
    <property type="entry name" value="Ig-like_dom"/>
</dbReference>
<dbReference type="EMBL" id="CAJFCJ010000023">
    <property type="protein sequence ID" value="CAD5124817.1"/>
    <property type="molecule type" value="Genomic_DNA"/>
</dbReference>
<comment type="caution">
    <text evidence="2">The sequence shown here is derived from an EMBL/GenBank/DDBJ whole genome shotgun (WGS) entry which is preliminary data.</text>
</comment>
<accession>A0A7I8W9N2</accession>
<dbReference type="InterPro" id="IPR013783">
    <property type="entry name" value="Ig-like_fold"/>
</dbReference>
<organism evidence="2 3">
    <name type="scientific">Dimorphilus gyrociliatus</name>
    <dbReference type="NCBI Taxonomy" id="2664684"/>
    <lineage>
        <taxon>Eukaryota</taxon>
        <taxon>Metazoa</taxon>
        <taxon>Spiralia</taxon>
        <taxon>Lophotrochozoa</taxon>
        <taxon>Annelida</taxon>
        <taxon>Polychaeta</taxon>
        <taxon>Polychaeta incertae sedis</taxon>
        <taxon>Dinophilidae</taxon>
        <taxon>Dimorphilus</taxon>
    </lineage>
</organism>
<evidence type="ECO:0000313" key="3">
    <source>
        <dbReference type="Proteomes" id="UP000549394"/>
    </source>
</evidence>
<reference evidence="2 3" key="1">
    <citation type="submission" date="2020-08" db="EMBL/GenBank/DDBJ databases">
        <authorList>
            <person name="Hejnol A."/>
        </authorList>
    </citation>
    <scope>NUCLEOTIDE SEQUENCE [LARGE SCALE GENOMIC DNA]</scope>
</reference>
<dbReference type="Gene3D" id="2.60.40.10">
    <property type="entry name" value="Immunoglobulins"/>
    <property type="match status" value="1"/>
</dbReference>
<evidence type="ECO:0000259" key="1">
    <source>
        <dbReference type="PROSITE" id="PS50835"/>
    </source>
</evidence>
<gene>
    <name evidence="2" type="ORF">DGYR_LOCUS12300</name>
</gene>
<name>A0A7I8W9N2_9ANNE</name>
<dbReference type="SUPFAM" id="SSF48726">
    <property type="entry name" value="Immunoglobulin"/>
    <property type="match status" value="1"/>
</dbReference>